<protein>
    <recommendedName>
        <fullName evidence="6">Reverse transcriptase domain-containing protein</fullName>
    </recommendedName>
</protein>
<dbReference type="PANTHER" id="PTHR37984:SF5">
    <property type="entry name" value="PROTEIN NYNRIN-LIKE"/>
    <property type="match status" value="1"/>
</dbReference>
<evidence type="ECO:0000256" key="1">
    <source>
        <dbReference type="SAM" id="MobiDB-lite"/>
    </source>
</evidence>
<feature type="domain" description="DUF7083" evidence="3">
    <location>
        <begin position="51"/>
        <end position="90"/>
    </location>
</feature>
<sequence length="609" mass="69811">MDAKILRTISEAQTKAQQQMFTELMKRMERMVSAPRPAISTALVATAEFVTNSLSTRLPEFVYYPDNCCTFEVWYNRYEDVISKDGATLELFEHNTSVFARRYAYLNTQQNEENLRDYTGLVNQNQTMAEFNDVTPKQMKCLELRAKVQHFLDIRQDAAFLDVNVVDSQKRRNRKPPSPCFRRSGHERGLCKNFPEKKKRNSKQKRKSAHSVTIASTHADVSVTCIYRRVQYRWEDGTHASRYWSRRNIAEHGRLDWIDQPKLQSPRLTLKSANNEPINVRGCCECNLIISWSPRIWYLPRSRYAVAQSSLLDWNVEAKAKLALEPDSKPAFLKARLVSYAAMPRISTEIDRLVSTHVLEPVYHSEWAALIVAVQKKNGSIRPCADHSTGLSAAMEQNLLPSPDDIFMELNGGRYFSQLDLAEAYLQLEVNDVPKLPLTINTHCGLYRFNHSFTSSFGVKPAPDPSILKQCMDVLIAGIDGTVAYLDDILVTGRTIEEQNARLEYTWSNKVFKRIQDCGLSFRLDKCASMRTEITYFEYVFKAQGQSRKDESYIEGPKDVSQLRFFLGIINFYGDFVKNLHSLRTPLDTLTKKMLSTHGHQSASSLRQG</sequence>
<dbReference type="Pfam" id="PF23309">
    <property type="entry name" value="DUF7083"/>
    <property type="match status" value="1"/>
</dbReference>
<dbReference type="InterPro" id="IPR000477">
    <property type="entry name" value="RT_dom"/>
</dbReference>
<dbReference type="CDD" id="cd01647">
    <property type="entry name" value="RT_LTR"/>
    <property type="match status" value="1"/>
</dbReference>
<dbReference type="InterPro" id="IPR055510">
    <property type="entry name" value="DUF7083"/>
</dbReference>
<dbReference type="Gene3D" id="3.30.70.270">
    <property type="match status" value="2"/>
</dbReference>
<dbReference type="Proteomes" id="UP001303046">
    <property type="component" value="Unassembled WGS sequence"/>
</dbReference>
<dbReference type="Gene3D" id="3.10.10.10">
    <property type="entry name" value="HIV Type 1 Reverse Transcriptase, subunit A, domain 1"/>
    <property type="match status" value="1"/>
</dbReference>
<proteinExistence type="predicted"/>
<dbReference type="InterPro" id="IPR043502">
    <property type="entry name" value="DNA/RNA_pol_sf"/>
</dbReference>
<dbReference type="SUPFAM" id="SSF56672">
    <property type="entry name" value="DNA/RNA polymerases"/>
    <property type="match status" value="1"/>
</dbReference>
<name>A0ABR1EM68_NECAM</name>
<comment type="caution">
    <text evidence="4">The sequence shown here is derived from an EMBL/GenBank/DDBJ whole genome shotgun (WGS) entry which is preliminary data.</text>
</comment>
<evidence type="ECO:0000313" key="4">
    <source>
        <dbReference type="EMBL" id="KAK6763769.1"/>
    </source>
</evidence>
<reference evidence="4 5" key="1">
    <citation type="submission" date="2023-08" db="EMBL/GenBank/DDBJ databases">
        <title>A Necator americanus chromosomal reference genome.</title>
        <authorList>
            <person name="Ilik V."/>
            <person name="Petrzelkova K.J."/>
            <person name="Pardy F."/>
            <person name="Fuh T."/>
            <person name="Niatou-Singa F.S."/>
            <person name="Gouil Q."/>
            <person name="Baker L."/>
            <person name="Ritchie M.E."/>
            <person name="Jex A.R."/>
            <person name="Gazzola D."/>
            <person name="Li H."/>
            <person name="Toshio Fujiwara R."/>
            <person name="Zhan B."/>
            <person name="Aroian R.V."/>
            <person name="Pafco B."/>
            <person name="Schwarz E.M."/>
        </authorList>
    </citation>
    <scope>NUCLEOTIDE SEQUENCE [LARGE SCALE GENOMIC DNA]</scope>
    <source>
        <strain evidence="4 5">Aroian</strain>
        <tissue evidence="4">Whole animal</tissue>
    </source>
</reference>
<evidence type="ECO:0008006" key="6">
    <source>
        <dbReference type="Google" id="ProtNLM"/>
    </source>
</evidence>
<feature type="region of interest" description="Disordered" evidence="1">
    <location>
        <begin position="168"/>
        <end position="213"/>
    </location>
</feature>
<gene>
    <name evidence="4" type="primary">Necator_chrX.g24360</name>
    <name evidence="4" type="ORF">RB195_024195</name>
</gene>
<feature type="compositionally biased region" description="Basic and acidic residues" evidence="1">
    <location>
        <begin position="184"/>
        <end position="196"/>
    </location>
</feature>
<dbReference type="Pfam" id="PF00078">
    <property type="entry name" value="RVT_1"/>
    <property type="match status" value="1"/>
</dbReference>
<evidence type="ECO:0000259" key="3">
    <source>
        <dbReference type="Pfam" id="PF23309"/>
    </source>
</evidence>
<organism evidence="4 5">
    <name type="scientific">Necator americanus</name>
    <name type="common">Human hookworm</name>
    <dbReference type="NCBI Taxonomy" id="51031"/>
    <lineage>
        <taxon>Eukaryota</taxon>
        <taxon>Metazoa</taxon>
        <taxon>Ecdysozoa</taxon>
        <taxon>Nematoda</taxon>
        <taxon>Chromadorea</taxon>
        <taxon>Rhabditida</taxon>
        <taxon>Rhabditina</taxon>
        <taxon>Rhabditomorpha</taxon>
        <taxon>Strongyloidea</taxon>
        <taxon>Ancylostomatidae</taxon>
        <taxon>Bunostominae</taxon>
        <taxon>Necator</taxon>
    </lineage>
</organism>
<accession>A0ABR1EM68</accession>
<dbReference type="PANTHER" id="PTHR37984">
    <property type="entry name" value="PROTEIN CBG26694"/>
    <property type="match status" value="1"/>
</dbReference>
<keyword evidence="5" id="KW-1185">Reference proteome</keyword>
<dbReference type="InterPro" id="IPR043128">
    <property type="entry name" value="Rev_trsase/Diguanyl_cyclase"/>
</dbReference>
<feature type="compositionally biased region" description="Basic residues" evidence="1">
    <location>
        <begin position="197"/>
        <end position="209"/>
    </location>
</feature>
<dbReference type="InterPro" id="IPR050951">
    <property type="entry name" value="Retrovirus_Pol_polyprotein"/>
</dbReference>
<feature type="domain" description="Reverse transcriptase" evidence="2">
    <location>
        <begin position="391"/>
        <end position="536"/>
    </location>
</feature>
<evidence type="ECO:0000259" key="2">
    <source>
        <dbReference type="Pfam" id="PF00078"/>
    </source>
</evidence>
<evidence type="ECO:0000313" key="5">
    <source>
        <dbReference type="Proteomes" id="UP001303046"/>
    </source>
</evidence>
<dbReference type="EMBL" id="JAVFWL010000006">
    <property type="protein sequence ID" value="KAK6763769.1"/>
    <property type="molecule type" value="Genomic_DNA"/>
</dbReference>